<dbReference type="EMBL" id="JANSHE010005311">
    <property type="protein sequence ID" value="KAJ2971639.1"/>
    <property type="molecule type" value="Genomic_DNA"/>
</dbReference>
<dbReference type="Proteomes" id="UP001144978">
    <property type="component" value="Unassembled WGS sequence"/>
</dbReference>
<evidence type="ECO:0000313" key="2">
    <source>
        <dbReference type="Proteomes" id="UP001144978"/>
    </source>
</evidence>
<comment type="caution">
    <text evidence="1">The sequence shown here is derived from an EMBL/GenBank/DDBJ whole genome shotgun (WGS) entry which is preliminary data.</text>
</comment>
<evidence type="ECO:0000313" key="1">
    <source>
        <dbReference type="EMBL" id="KAJ2971639.1"/>
    </source>
</evidence>
<keyword evidence="2" id="KW-1185">Reference proteome</keyword>
<protein>
    <submittedName>
        <fullName evidence="1">Uncharacterized protein</fullName>
    </submittedName>
</protein>
<reference evidence="1" key="1">
    <citation type="submission" date="2022-08" db="EMBL/GenBank/DDBJ databases">
        <title>Genome Sequence of Pycnoporus sanguineus.</title>
        <authorList>
            <person name="Buettner E."/>
        </authorList>
    </citation>
    <scope>NUCLEOTIDE SEQUENCE</scope>
    <source>
        <strain evidence="1">CG-C14</strain>
    </source>
</reference>
<accession>A0ACC1MXU9</accession>
<organism evidence="1 2">
    <name type="scientific">Trametes sanguinea</name>
    <dbReference type="NCBI Taxonomy" id="158606"/>
    <lineage>
        <taxon>Eukaryota</taxon>
        <taxon>Fungi</taxon>
        <taxon>Dikarya</taxon>
        <taxon>Basidiomycota</taxon>
        <taxon>Agaricomycotina</taxon>
        <taxon>Agaricomycetes</taxon>
        <taxon>Polyporales</taxon>
        <taxon>Polyporaceae</taxon>
        <taxon>Trametes</taxon>
    </lineage>
</organism>
<name>A0ACC1MXU9_9APHY</name>
<sequence length="105" mass="10749">MLCLTFASFLTACALAVSALAGPIPPALPVVSLDAAPTPVVDAVVPPLPSIAFTLGKSAEHGPPPYLRARRLTTSTGPRPASDPLPLPTHTNAGGFVPPEMDWLS</sequence>
<proteinExistence type="predicted"/>
<gene>
    <name evidence="1" type="ORF">NUW54_g12459</name>
</gene>